<dbReference type="KEGG" id="mpk:VL20_4902"/>
<evidence type="ECO:0000313" key="2">
    <source>
        <dbReference type="Proteomes" id="UP000068167"/>
    </source>
</evidence>
<reference evidence="1 2" key="1">
    <citation type="journal article" date="2016" name="Stand. Genomic Sci.">
        <title>Complete genome sequence and genomic characterization of Microcystis panniformis FACHB 1757 by third-generation sequencing.</title>
        <authorList>
            <person name="Zhang J.Y."/>
            <person name="Guan R."/>
            <person name="Zhang H.J."/>
            <person name="Li H."/>
            <person name="Xiao P."/>
            <person name="Yu G.L."/>
            <person name="Du L."/>
            <person name="Cao D.M."/>
            <person name="Zhu B.C."/>
            <person name="Li R.H."/>
            <person name="Lu Z.H."/>
        </authorList>
    </citation>
    <scope>NUCLEOTIDE SEQUENCE [LARGE SCALE GENOMIC DNA]</scope>
    <source>
        <strain evidence="1 2">FACHB-1757</strain>
    </source>
</reference>
<proteinExistence type="predicted"/>
<dbReference type="AlphaFoldDB" id="A0A0K1S725"/>
<keyword evidence="2" id="KW-1185">Reference proteome</keyword>
<dbReference type="Proteomes" id="UP000068167">
    <property type="component" value="Chromosome"/>
</dbReference>
<accession>A0A0K1S725</accession>
<evidence type="ECO:0000313" key="1">
    <source>
        <dbReference type="EMBL" id="AKV69781.1"/>
    </source>
</evidence>
<organism evidence="1 2">
    <name type="scientific">Microcystis panniformis FACHB-1757</name>
    <dbReference type="NCBI Taxonomy" id="1638788"/>
    <lineage>
        <taxon>Bacteria</taxon>
        <taxon>Bacillati</taxon>
        <taxon>Cyanobacteriota</taxon>
        <taxon>Cyanophyceae</taxon>
        <taxon>Oscillatoriophycideae</taxon>
        <taxon>Chroococcales</taxon>
        <taxon>Microcystaceae</taxon>
        <taxon>Microcystis</taxon>
    </lineage>
</organism>
<sequence>MAKNGEKLLFIPHKSLLNSNKQPHSTPPEFVKYSPFFIDESGKKPIRERVEGFAKETS</sequence>
<dbReference type="EMBL" id="CP011339">
    <property type="protein sequence ID" value="AKV69781.1"/>
    <property type="molecule type" value="Genomic_DNA"/>
</dbReference>
<gene>
    <name evidence="1" type="ORF">VL20_4902</name>
</gene>
<protein>
    <submittedName>
        <fullName evidence="1">Uncharacterized protein</fullName>
    </submittedName>
</protein>
<name>A0A0K1S725_9CHRO</name>
<dbReference type="PATRIC" id="fig|1638788.3.peg.4945"/>